<dbReference type="EMBL" id="UETC01000029">
    <property type="protein sequence ID" value="SSA51939.1"/>
    <property type="molecule type" value="Genomic_DNA"/>
</dbReference>
<evidence type="ECO:0000313" key="5">
    <source>
        <dbReference type="Proteomes" id="UP000251571"/>
    </source>
</evidence>
<name>A0A2Y9BC95_9RHOB</name>
<dbReference type="Proteomes" id="UP000251571">
    <property type="component" value="Unassembled WGS sequence"/>
</dbReference>
<evidence type="ECO:0000313" key="3">
    <source>
        <dbReference type="EMBL" id="SSA51939.1"/>
    </source>
</evidence>
<keyword evidence="4" id="KW-1185">Reference proteome</keyword>
<evidence type="ECO:0000313" key="4">
    <source>
        <dbReference type="Proteomes" id="UP000245839"/>
    </source>
</evidence>
<dbReference type="NCBIfam" id="TIGR02230">
    <property type="entry name" value="ATPase_gene1"/>
    <property type="match status" value="1"/>
</dbReference>
<evidence type="ECO:0000256" key="1">
    <source>
        <dbReference type="SAM" id="Phobius"/>
    </source>
</evidence>
<dbReference type="Proteomes" id="UP000245839">
    <property type="component" value="Unassembled WGS sequence"/>
</dbReference>
<organism evidence="3 5">
    <name type="scientific">Jannaschia seohaensis</name>
    <dbReference type="NCBI Taxonomy" id="475081"/>
    <lineage>
        <taxon>Bacteria</taxon>
        <taxon>Pseudomonadati</taxon>
        <taxon>Pseudomonadota</taxon>
        <taxon>Alphaproteobacteria</taxon>
        <taxon>Rhodobacterales</taxon>
        <taxon>Roseobacteraceae</taxon>
        <taxon>Jannaschia</taxon>
    </lineage>
</organism>
<keyword evidence="1" id="KW-0812">Transmembrane</keyword>
<accession>A0A2Y9BC95</accession>
<reference evidence="2 4" key="3">
    <citation type="submission" date="2018-03" db="EMBL/GenBank/DDBJ databases">
        <title>Genomic Encyclopedia of Archaeal and Bacterial Type Strains, Phase II (KMG-II): from individual species to whole genera.</title>
        <authorList>
            <person name="Goeker M."/>
        </authorList>
    </citation>
    <scope>NUCLEOTIDE SEQUENCE [LARGE SCALE GENOMIC DNA]</scope>
    <source>
        <strain evidence="2 4">DSM 25227</strain>
    </source>
</reference>
<dbReference type="Pfam" id="PF09527">
    <property type="entry name" value="ATPase_gene1"/>
    <property type="match status" value="1"/>
</dbReference>
<feature type="transmembrane region" description="Helical" evidence="1">
    <location>
        <begin position="69"/>
        <end position="89"/>
    </location>
</feature>
<keyword evidence="1" id="KW-1133">Transmembrane helix</keyword>
<reference evidence="5" key="1">
    <citation type="submission" date="2016-10" db="EMBL/GenBank/DDBJ databases">
        <authorList>
            <person name="Varghese N."/>
            <person name="Submissions S."/>
        </authorList>
    </citation>
    <scope>NUCLEOTIDE SEQUENCE [LARGE SCALE GENOMIC DNA]</scope>
    <source>
        <strain evidence="5">DSM 25227</strain>
    </source>
</reference>
<keyword evidence="1" id="KW-0472">Membrane</keyword>
<sequence length="97" mass="10624">MREGDEQDEARAIARKARRLERARKRPPASALSGLAMFGMVGWAVAVPVLAGTALGVWIDGRWPSERSWTLICILAGGALGCLNAWYWVQREGRSDG</sequence>
<dbReference type="InterPro" id="IPR032820">
    <property type="entry name" value="ATPase_put"/>
</dbReference>
<evidence type="ECO:0000313" key="2">
    <source>
        <dbReference type="EMBL" id="PWJ09785.1"/>
    </source>
</evidence>
<proteinExistence type="predicted"/>
<reference evidence="3" key="2">
    <citation type="submission" date="2016-10" db="EMBL/GenBank/DDBJ databases">
        <authorList>
            <person name="Cai Z."/>
        </authorList>
    </citation>
    <scope>NUCLEOTIDE SEQUENCE [LARGE SCALE GENOMIC DNA]</scope>
    <source>
        <strain evidence="3">DSM 25227</strain>
    </source>
</reference>
<feature type="transmembrane region" description="Helical" evidence="1">
    <location>
        <begin position="29"/>
        <end position="57"/>
    </location>
</feature>
<dbReference type="RefSeq" id="WP_109566612.1">
    <property type="nucleotide sequence ID" value="NZ_QGDJ01000029.1"/>
</dbReference>
<dbReference type="OrthoDB" id="466056at2"/>
<dbReference type="InterPro" id="IPR011744">
    <property type="entry name" value="ATPase_gene1"/>
</dbReference>
<dbReference type="EMBL" id="QGDJ01000029">
    <property type="protein sequence ID" value="PWJ09785.1"/>
    <property type="molecule type" value="Genomic_DNA"/>
</dbReference>
<protein>
    <submittedName>
        <fullName evidence="3">ATP synthase protein I</fullName>
    </submittedName>
</protein>
<dbReference type="AlphaFoldDB" id="A0A2Y9BC95"/>
<gene>
    <name evidence="2" type="ORF">BCF38_1294</name>
    <name evidence="3" type="ORF">SAMN05421539_1294</name>
</gene>